<accession>G2G623</accession>
<protein>
    <submittedName>
        <fullName evidence="1">Uncharacterized protein</fullName>
    </submittedName>
</protein>
<gene>
    <name evidence="1" type="ORF">SZN_04646</name>
</gene>
<proteinExistence type="predicted"/>
<evidence type="ECO:0000313" key="2">
    <source>
        <dbReference type="Proteomes" id="UP000004217"/>
    </source>
</evidence>
<evidence type="ECO:0000313" key="1">
    <source>
        <dbReference type="EMBL" id="EGX61112.1"/>
    </source>
</evidence>
<keyword evidence="2" id="KW-1185">Reference proteome</keyword>
<organism evidence="1 2">
    <name type="scientific">Streptomyces zinciresistens K42</name>
    <dbReference type="NCBI Taxonomy" id="700597"/>
    <lineage>
        <taxon>Bacteria</taxon>
        <taxon>Bacillati</taxon>
        <taxon>Actinomycetota</taxon>
        <taxon>Actinomycetes</taxon>
        <taxon>Kitasatosporales</taxon>
        <taxon>Streptomycetaceae</taxon>
        <taxon>Streptomyces</taxon>
    </lineage>
</organism>
<dbReference type="AlphaFoldDB" id="G2G623"/>
<comment type="caution">
    <text evidence="1">The sequence shown here is derived from an EMBL/GenBank/DDBJ whole genome shotgun (WGS) entry which is preliminary data.</text>
</comment>
<dbReference type="EMBL" id="AGBF01000007">
    <property type="protein sequence ID" value="EGX61112.1"/>
    <property type="molecule type" value="Genomic_DNA"/>
</dbReference>
<dbReference type="Proteomes" id="UP000004217">
    <property type="component" value="Unassembled WGS sequence"/>
</dbReference>
<sequence length="53" mass="5664">MPRVRHSCLADAYPDFLTMVLPQQHVGLCRPVQVGGAALVTVSSHPHAASGQR</sequence>
<name>G2G623_9ACTN</name>
<reference evidence="1 2" key="1">
    <citation type="submission" date="2011-08" db="EMBL/GenBank/DDBJ databases">
        <authorList>
            <person name="Lin Y."/>
            <person name="Hao X."/>
            <person name="Johnstone L."/>
            <person name="Miller S.J."/>
            <person name="Wei G."/>
            <person name="Rensing C."/>
        </authorList>
    </citation>
    <scope>NUCLEOTIDE SEQUENCE [LARGE SCALE GENOMIC DNA]</scope>
    <source>
        <strain evidence="1 2">K42</strain>
    </source>
</reference>